<accession>A0ABR5N889</accession>
<reference evidence="1 2" key="1">
    <citation type="submission" date="2015-09" db="EMBL/GenBank/DDBJ databases">
        <title>Genome sequencing project for genomic taxonomy and phylogenomics of Bacillus-like bacteria.</title>
        <authorList>
            <person name="Liu B."/>
            <person name="Wang J."/>
            <person name="Zhu Y."/>
            <person name="Liu G."/>
            <person name="Chen Q."/>
            <person name="Chen Z."/>
            <person name="Lan J."/>
            <person name="Che J."/>
            <person name="Ge C."/>
            <person name="Shi H."/>
            <person name="Pan Z."/>
            <person name="Liu X."/>
        </authorList>
    </citation>
    <scope>NUCLEOTIDE SEQUENCE [LARGE SCALE GENOMIC DNA]</scope>
    <source>
        <strain evidence="1 2">DSM 8552</strain>
    </source>
</reference>
<protein>
    <submittedName>
        <fullName evidence="1">L-asparaginase</fullName>
    </submittedName>
</protein>
<dbReference type="Proteomes" id="UP000051063">
    <property type="component" value="Unassembled WGS sequence"/>
</dbReference>
<evidence type="ECO:0000313" key="2">
    <source>
        <dbReference type="Proteomes" id="UP000051063"/>
    </source>
</evidence>
<dbReference type="EMBL" id="LJJB01000010">
    <property type="protein sequence ID" value="KQL46815.1"/>
    <property type="molecule type" value="Genomic_DNA"/>
</dbReference>
<organism evidence="1 2">
    <name type="scientific">Brevibacillus choshinensis</name>
    <dbReference type="NCBI Taxonomy" id="54911"/>
    <lineage>
        <taxon>Bacteria</taxon>
        <taxon>Bacillati</taxon>
        <taxon>Bacillota</taxon>
        <taxon>Bacilli</taxon>
        <taxon>Bacillales</taxon>
        <taxon>Paenibacillaceae</taxon>
        <taxon>Brevibacillus</taxon>
    </lineage>
</organism>
<keyword evidence="2" id="KW-1185">Reference proteome</keyword>
<dbReference type="PANTHER" id="PTHR42110">
    <property type="entry name" value="L-ASPARAGINASE, PUTATIVE (AFU_ORTHOLOGUE AFUA_3G11890)-RELATED"/>
    <property type="match status" value="1"/>
</dbReference>
<sequence>MEETLVVVKRGNHIESVHTGSIAVVDWRGNLLYGVGDVERMTFTRSSLKPIQAIPLVQSGAADRFLLNDKEIAICCGSHNGEEQHTQVVRSMLFRIGLQEENLQCGVHPPYSQERYLELVRKQIEPGQIHNNCSGKHTGMLALAMHLESDIDSYHQPEHPVQRKVLDALLELAEMKEDQVLTGIDGCGVPNFAIPLTKLAQVFAKLAHPGDIQPPSLKQSIQRITQAMMQYPEMVSGSQEFCTEVMKITKGRVIAKGGAEGVYSLGLLEKGIGIAIKVADGNWRSAYPAAVEVLRQLEELSPAEAAALLDFHVPVVRNRRGERVGSVEPVFCLKEGKAFASSVCS</sequence>
<dbReference type="InterPro" id="IPR010349">
    <property type="entry name" value="Asparaginase_II"/>
</dbReference>
<dbReference type="Pfam" id="PF06089">
    <property type="entry name" value="Asparaginase_II"/>
    <property type="match status" value="1"/>
</dbReference>
<dbReference type="RefSeq" id="WP_055745914.1">
    <property type="nucleotide sequence ID" value="NZ_LJJB01000010.1"/>
</dbReference>
<gene>
    <name evidence="1" type="ORF">AN963_18120</name>
</gene>
<name>A0ABR5N889_BRECH</name>
<comment type="caution">
    <text evidence="1">The sequence shown here is derived from an EMBL/GenBank/DDBJ whole genome shotgun (WGS) entry which is preliminary data.</text>
</comment>
<dbReference type="PANTHER" id="PTHR42110:SF1">
    <property type="entry name" value="L-ASPARAGINASE, PUTATIVE (AFU_ORTHOLOGUE AFUA_3G11890)-RELATED"/>
    <property type="match status" value="1"/>
</dbReference>
<evidence type="ECO:0000313" key="1">
    <source>
        <dbReference type="EMBL" id="KQL46815.1"/>
    </source>
</evidence>
<proteinExistence type="predicted"/>